<gene>
    <name evidence="9" type="ORF">AGLY_005911</name>
</gene>
<keyword evidence="5" id="KW-0406">Ion transport</keyword>
<evidence type="ECO:0000313" key="10">
    <source>
        <dbReference type="Proteomes" id="UP000475862"/>
    </source>
</evidence>
<dbReference type="InterPro" id="IPR003131">
    <property type="entry name" value="T1-type_BTB"/>
</dbReference>
<evidence type="ECO:0000256" key="7">
    <source>
        <dbReference type="ARBA" id="ARBA00023303"/>
    </source>
</evidence>
<dbReference type="GO" id="GO:0051260">
    <property type="term" value="P:protein homooligomerization"/>
    <property type="evidence" value="ECO:0007669"/>
    <property type="project" value="InterPro"/>
</dbReference>
<keyword evidence="10" id="KW-1185">Reference proteome</keyword>
<dbReference type="Pfam" id="PF02214">
    <property type="entry name" value="BTB_2"/>
    <property type="match status" value="1"/>
</dbReference>
<name>A0A6G0TTI7_APHGL</name>
<dbReference type="InterPro" id="IPR000210">
    <property type="entry name" value="BTB/POZ_dom"/>
</dbReference>
<keyword evidence="7" id="KW-0407">Ion channel</keyword>
<protein>
    <recommendedName>
        <fullName evidence="8">BTB domain-containing protein</fullName>
    </recommendedName>
</protein>
<dbReference type="OrthoDB" id="10025005at2759"/>
<dbReference type="GO" id="GO:0043679">
    <property type="term" value="C:axon terminus"/>
    <property type="evidence" value="ECO:0007669"/>
    <property type="project" value="TreeGrafter"/>
</dbReference>
<dbReference type="GO" id="GO:0005251">
    <property type="term" value="F:delayed rectifier potassium channel activity"/>
    <property type="evidence" value="ECO:0007669"/>
    <property type="project" value="TreeGrafter"/>
</dbReference>
<dbReference type="GO" id="GO:0032809">
    <property type="term" value="C:neuronal cell body membrane"/>
    <property type="evidence" value="ECO:0007669"/>
    <property type="project" value="TreeGrafter"/>
</dbReference>
<dbReference type="PANTHER" id="PTHR11537">
    <property type="entry name" value="VOLTAGE-GATED POTASSIUM CHANNEL"/>
    <property type="match status" value="1"/>
</dbReference>
<keyword evidence="6" id="KW-0472">Membrane</keyword>
<dbReference type="GO" id="GO:0008076">
    <property type="term" value="C:voltage-gated potassium channel complex"/>
    <property type="evidence" value="ECO:0007669"/>
    <property type="project" value="InterPro"/>
</dbReference>
<dbReference type="EMBL" id="VYZN01000017">
    <property type="protein sequence ID" value="KAE9537939.1"/>
    <property type="molecule type" value="Genomic_DNA"/>
</dbReference>
<evidence type="ECO:0000256" key="3">
    <source>
        <dbReference type="ARBA" id="ARBA00022692"/>
    </source>
</evidence>
<sequence>MDGENRIILNVGGIRYETYKATLKKIPATRLSRLTEALANYDPVLNEYFFDRHPGVFAQVLNYYRTGKLHYPTNVCGPLFEDELEFWGLDSNQVEPCCWSTYSIHRDTQATLAILDKLDIDSEKPNEEEVARMFGYEEEYLAGTLNLWQRTKPKLWALFNEPHSSLSAKVSVVRTIINIKTIHMGVRTIRICDETKYLHENVMGGVTQWLHYP</sequence>
<accession>A0A6G0TTI7</accession>
<evidence type="ECO:0000256" key="6">
    <source>
        <dbReference type="ARBA" id="ARBA00023136"/>
    </source>
</evidence>
<dbReference type="Proteomes" id="UP000475862">
    <property type="component" value="Unassembled WGS sequence"/>
</dbReference>
<keyword evidence="2" id="KW-0813">Transport</keyword>
<dbReference type="InterPro" id="IPR003974">
    <property type="entry name" value="K_chnl_volt-dep_Kv3"/>
</dbReference>
<keyword evidence="3" id="KW-0812">Transmembrane</keyword>
<comment type="caution">
    <text evidence="9">The sequence shown here is derived from an EMBL/GenBank/DDBJ whole genome shotgun (WGS) entry which is preliminary data.</text>
</comment>
<reference evidence="9 10" key="1">
    <citation type="submission" date="2019-08" db="EMBL/GenBank/DDBJ databases">
        <title>The genome of the soybean aphid Biotype 1, its phylome, world population structure and adaptation to the North American continent.</title>
        <authorList>
            <person name="Giordano R."/>
            <person name="Donthu R.K."/>
            <person name="Hernandez A.G."/>
            <person name="Wright C.L."/>
            <person name="Zimin A.V."/>
        </authorList>
    </citation>
    <scope>NUCLEOTIDE SEQUENCE [LARGE SCALE GENOMIC DNA]</scope>
    <source>
        <tissue evidence="9">Whole aphids</tissue>
    </source>
</reference>
<dbReference type="PRINTS" id="PR01498">
    <property type="entry name" value="SHAWCHANNEL"/>
</dbReference>
<dbReference type="InterPro" id="IPR028325">
    <property type="entry name" value="VG_K_chnl"/>
</dbReference>
<dbReference type="GO" id="GO:0042734">
    <property type="term" value="C:presynaptic membrane"/>
    <property type="evidence" value="ECO:0007669"/>
    <property type="project" value="TreeGrafter"/>
</dbReference>
<dbReference type="SMART" id="SM00225">
    <property type="entry name" value="BTB"/>
    <property type="match status" value="1"/>
</dbReference>
<dbReference type="InterPro" id="IPR011333">
    <property type="entry name" value="SKP1/BTB/POZ_sf"/>
</dbReference>
<evidence type="ECO:0000256" key="1">
    <source>
        <dbReference type="ARBA" id="ARBA00004141"/>
    </source>
</evidence>
<dbReference type="AlphaFoldDB" id="A0A6G0TTI7"/>
<comment type="subcellular location">
    <subcellularLocation>
        <location evidence="1">Membrane</location>
        <topology evidence="1">Multi-pass membrane protein</topology>
    </subcellularLocation>
</comment>
<evidence type="ECO:0000259" key="8">
    <source>
        <dbReference type="SMART" id="SM00225"/>
    </source>
</evidence>
<evidence type="ECO:0000256" key="4">
    <source>
        <dbReference type="ARBA" id="ARBA00022989"/>
    </source>
</evidence>
<dbReference type="SUPFAM" id="SSF54695">
    <property type="entry name" value="POZ domain"/>
    <property type="match status" value="1"/>
</dbReference>
<dbReference type="Gene3D" id="3.30.710.10">
    <property type="entry name" value="Potassium Channel Kv1.1, Chain A"/>
    <property type="match status" value="1"/>
</dbReference>
<keyword evidence="4" id="KW-1133">Transmembrane helix</keyword>
<evidence type="ECO:0000256" key="5">
    <source>
        <dbReference type="ARBA" id="ARBA00023065"/>
    </source>
</evidence>
<organism evidence="9 10">
    <name type="scientific">Aphis glycines</name>
    <name type="common">Soybean aphid</name>
    <dbReference type="NCBI Taxonomy" id="307491"/>
    <lineage>
        <taxon>Eukaryota</taxon>
        <taxon>Metazoa</taxon>
        <taxon>Ecdysozoa</taxon>
        <taxon>Arthropoda</taxon>
        <taxon>Hexapoda</taxon>
        <taxon>Insecta</taxon>
        <taxon>Pterygota</taxon>
        <taxon>Neoptera</taxon>
        <taxon>Paraneoptera</taxon>
        <taxon>Hemiptera</taxon>
        <taxon>Sternorrhyncha</taxon>
        <taxon>Aphidomorpha</taxon>
        <taxon>Aphidoidea</taxon>
        <taxon>Aphididae</taxon>
        <taxon>Aphidini</taxon>
        <taxon>Aphis</taxon>
        <taxon>Aphis</taxon>
    </lineage>
</organism>
<dbReference type="GO" id="GO:0045211">
    <property type="term" value="C:postsynaptic membrane"/>
    <property type="evidence" value="ECO:0007669"/>
    <property type="project" value="TreeGrafter"/>
</dbReference>
<dbReference type="GO" id="GO:0032590">
    <property type="term" value="C:dendrite membrane"/>
    <property type="evidence" value="ECO:0007669"/>
    <property type="project" value="TreeGrafter"/>
</dbReference>
<dbReference type="FunFam" id="3.30.710.10:FF:000020">
    <property type="entry name" value="Potassium voltage-gated channel protein Shaw"/>
    <property type="match status" value="1"/>
</dbReference>
<evidence type="ECO:0000313" key="9">
    <source>
        <dbReference type="EMBL" id="KAE9537939.1"/>
    </source>
</evidence>
<dbReference type="CDD" id="cd18416">
    <property type="entry name" value="BTB_Shaw-like"/>
    <property type="match status" value="1"/>
</dbReference>
<feature type="domain" description="BTB" evidence="8">
    <location>
        <begin position="5"/>
        <end position="105"/>
    </location>
</feature>
<proteinExistence type="predicted"/>
<dbReference type="GO" id="GO:0001508">
    <property type="term" value="P:action potential"/>
    <property type="evidence" value="ECO:0007669"/>
    <property type="project" value="TreeGrafter"/>
</dbReference>
<evidence type="ECO:0000256" key="2">
    <source>
        <dbReference type="ARBA" id="ARBA00022448"/>
    </source>
</evidence>
<dbReference type="PANTHER" id="PTHR11537:SF278">
    <property type="entry name" value="SHAW-LIKE, ISOFORM C"/>
    <property type="match status" value="1"/>
</dbReference>